<evidence type="ECO:0000313" key="1">
    <source>
        <dbReference type="EMBL" id="CAA9422752.1"/>
    </source>
</evidence>
<accession>A0A6J4PT38</accession>
<proteinExistence type="predicted"/>
<protein>
    <submittedName>
        <fullName evidence="1">Uncharacterized protein</fullName>
    </submittedName>
</protein>
<sequence>MAVNLRGEAKDQRWMREENACACLRRTAMNRHCKTAQGASALILATSLFGANT</sequence>
<gene>
    <name evidence="1" type="ORF">AVDCRST_MAG15-2343</name>
</gene>
<name>A0A6J4PT38_9RHOB</name>
<reference evidence="1" key="1">
    <citation type="submission" date="2020-02" db="EMBL/GenBank/DDBJ databases">
        <authorList>
            <person name="Meier V. D."/>
        </authorList>
    </citation>
    <scope>NUCLEOTIDE SEQUENCE</scope>
    <source>
        <strain evidence="1">AVDCRST_MAG15</strain>
    </source>
</reference>
<dbReference type="AlphaFoldDB" id="A0A6J4PT38"/>
<organism evidence="1">
    <name type="scientific">uncultured Rubellimicrobium sp</name>
    <dbReference type="NCBI Taxonomy" id="543078"/>
    <lineage>
        <taxon>Bacteria</taxon>
        <taxon>Pseudomonadati</taxon>
        <taxon>Pseudomonadota</taxon>
        <taxon>Alphaproteobacteria</taxon>
        <taxon>Rhodobacterales</taxon>
        <taxon>Roseobacteraceae</taxon>
        <taxon>Rubellimicrobium</taxon>
        <taxon>environmental samples</taxon>
    </lineage>
</organism>
<dbReference type="EMBL" id="CADCUU010000341">
    <property type="protein sequence ID" value="CAA9422752.1"/>
    <property type="molecule type" value="Genomic_DNA"/>
</dbReference>